<sequence>MASGDETVGDVVMTDRDQPSTQALQRTASGLKRLHTGEMKRASDAADNDTADTGNAADQLPEIIASGAKATSGDQPQQGAAAEAEQATVPTETEAKEPSAPGGSAPLPTDVTTTITAKRPQSETVGLEDPTAAGTSTDAAEAGNSGPATEPADPSAVAPYPHSTAAATAGGTTIGGTQPVATEAAVDKASEGGATAAAEAEAPPSETRGAKEGALDNVTGPQEGGQGDRHPADVSAGGGDDRSKETEFQAAMEGVVAGKAGATGESRGPTAATLPTTDAPPPDMSSTEAFPPVSTEAQEAGEAIAKAETAPEAGESFADKAST</sequence>
<organism evidence="2 3">
    <name type="scientific">Gonium pectorale</name>
    <name type="common">Green alga</name>
    <dbReference type="NCBI Taxonomy" id="33097"/>
    <lineage>
        <taxon>Eukaryota</taxon>
        <taxon>Viridiplantae</taxon>
        <taxon>Chlorophyta</taxon>
        <taxon>core chlorophytes</taxon>
        <taxon>Chlorophyceae</taxon>
        <taxon>CS clade</taxon>
        <taxon>Chlamydomonadales</taxon>
        <taxon>Volvocaceae</taxon>
        <taxon>Gonium</taxon>
    </lineage>
</organism>
<comment type="caution">
    <text evidence="2">The sequence shown here is derived from an EMBL/GenBank/DDBJ whole genome shotgun (WGS) entry which is preliminary data.</text>
</comment>
<protein>
    <submittedName>
        <fullName evidence="2">Uncharacterized protein</fullName>
    </submittedName>
</protein>
<dbReference type="OrthoDB" id="551727at2759"/>
<evidence type="ECO:0000313" key="2">
    <source>
        <dbReference type="EMBL" id="KXZ55460.1"/>
    </source>
</evidence>
<dbReference type="Proteomes" id="UP000075714">
    <property type="component" value="Unassembled WGS sequence"/>
</dbReference>
<evidence type="ECO:0000313" key="3">
    <source>
        <dbReference type="Proteomes" id="UP000075714"/>
    </source>
</evidence>
<feature type="compositionally biased region" description="Low complexity" evidence="1">
    <location>
        <begin position="75"/>
        <end position="92"/>
    </location>
</feature>
<feature type="compositionally biased region" description="Low complexity" evidence="1">
    <location>
        <begin position="164"/>
        <end position="177"/>
    </location>
</feature>
<keyword evidence="3" id="KW-1185">Reference proteome</keyword>
<feature type="region of interest" description="Disordered" evidence="1">
    <location>
        <begin position="1"/>
        <end position="323"/>
    </location>
</feature>
<proteinExistence type="predicted"/>
<accession>A0A150H1L6</accession>
<feature type="compositionally biased region" description="Polar residues" evidence="1">
    <location>
        <begin position="19"/>
        <end position="28"/>
    </location>
</feature>
<dbReference type="AlphaFoldDB" id="A0A150H1L6"/>
<feature type="compositionally biased region" description="Low complexity" evidence="1">
    <location>
        <begin position="191"/>
        <end position="207"/>
    </location>
</feature>
<reference evidence="3" key="1">
    <citation type="journal article" date="2016" name="Nat. Commun.">
        <title>The Gonium pectorale genome demonstrates co-option of cell cycle regulation during the evolution of multicellularity.</title>
        <authorList>
            <person name="Hanschen E.R."/>
            <person name="Marriage T.N."/>
            <person name="Ferris P.J."/>
            <person name="Hamaji T."/>
            <person name="Toyoda A."/>
            <person name="Fujiyama A."/>
            <person name="Neme R."/>
            <person name="Noguchi H."/>
            <person name="Minakuchi Y."/>
            <person name="Suzuki M."/>
            <person name="Kawai-Toyooka H."/>
            <person name="Smith D.R."/>
            <person name="Sparks H."/>
            <person name="Anderson J."/>
            <person name="Bakaric R."/>
            <person name="Luria V."/>
            <person name="Karger A."/>
            <person name="Kirschner M.W."/>
            <person name="Durand P.M."/>
            <person name="Michod R.E."/>
            <person name="Nozaki H."/>
            <person name="Olson B.J."/>
        </authorList>
    </citation>
    <scope>NUCLEOTIDE SEQUENCE [LARGE SCALE GENOMIC DNA]</scope>
    <source>
        <strain evidence="3">NIES-2863</strain>
    </source>
</reference>
<gene>
    <name evidence="2" type="ORF">GPECTOR_2g1009</name>
</gene>
<name>A0A150H1L6_GONPE</name>
<feature type="compositionally biased region" description="Basic and acidic residues" evidence="1">
    <location>
        <begin position="35"/>
        <end position="44"/>
    </location>
</feature>
<evidence type="ECO:0000256" key="1">
    <source>
        <dbReference type="SAM" id="MobiDB-lite"/>
    </source>
</evidence>
<dbReference type="EMBL" id="LSYV01000003">
    <property type="protein sequence ID" value="KXZ55460.1"/>
    <property type="molecule type" value="Genomic_DNA"/>
</dbReference>